<evidence type="ECO:0000313" key="3">
    <source>
        <dbReference type="EMBL" id="GAA3113356.1"/>
    </source>
</evidence>
<comment type="caution">
    <text evidence="3">The sequence shown here is derived from an EMBL/GenBank/DDBJ whole genome shotgun (WGS) entry which is preliminary data.</text>
</comment>
<sequence length="306" mass="31133">MRSAISAGALALALGGGLSVVATASAGAAHAADCDKGGGLLGGVTGGLCQAVDGVTNAVDGLTGSVLSPVTEGLDQTTEKVLKPLGQAVPTAKPKATPGSGGASAKPPSEPEGKDGSGGPGRDGGGVLPDLLDVCVSVGGGCGGSPASSAPEQSTRPAATARPRPGQSRRPETDRERPGKKDREDREKEGSQAPLPSHFPARPRQPEPRTHTTEVRDPVLSEQPAVDVEAPRVEPLWPGPLIQELQQRMPEERAVTPSRSSDPAGTALTAALLAAAVLAVRLMYARRADEESIPFEPLRVGRHRVA</sequence>
<organism evidence="3 4">
    <name type="scientific">Planomonospora alba</name>
    <dbReference type="NCBI Taxonomy" id="161354"/>
    <lineage>
        <taxon>Bacteria</taxon>
        <taxon>Bacillati</taxon>
        <taxon>Actinomycetota</taxon>
        <taxon>Actinomycetes</taxon>
        <taxon>Streptosporangiales</taxon>
        <taxon>Streptosporangiaceae</taxon>
        <taxon>Planomonospora</taxon>
    </lineage>
</organism>
<evidence type="ECO:0000256" key="1">
    <source>
        <dbReference type="SAM" id="MobiDB-lite"/>
    </source>
</evidence>
<keyword evidence="2" id="KW-0732">Signal</keyword>
<feature type="compositionally biased region" description="Gly residues" evidence="1">
    <location>
        <begin position="116"/>
        <end position="127"/>
    </location>
</feature>
<protein>
    <submittedName>
        <fullName evidence="3">Uncharacterized protein</fullName>
    </submittedName>
</protein>
<evidence type="ECO:0000313" key="4">
    <source>
        <dbReference type="Proteomes" id="UP001500320"/>
    </source>
</evidence>
<feature type="chain" id="PRO_5046138968" evidence="2">
    <location>
        <begin position="32"/>
        <end position="306"/>
    </location>
</feature>
<name>A0ABP6MIR2_9ACTN</name>
<evidence type="ECO:0000256" key="2">
    <source>
        <dbReference type="SAM" id="SignalP"/>
    </source>
</evidence>
<reference evidence="4" key="1">
    <citation type="journal article" date="2019" name="Int. J. Syst. Evol. Microbiol.">
        <title>The Global Catalogue of Microorganisms (GCM) 10K type strain sequencing project: providing services to taxonomists for standard genome sequencing and annotation.</title>
        <authorList>
            <consortium name="The Broad Institute Genomics Platform"/>
            <consortium name="The Broad Institute Genome Sequencing Center for Infectious Disease"/>
            <person name="Wu L."/>
            <person name="Ma J."/>
        </authorList>
    </citation>
    <scope>NUCLEOTIDE SEQUENCE [LARGE SCALE GENOMIC DNA]</scope>
    <source>
        <strain evidence="4">JCM 9373</strain>
    </source>
</reference>
<feature type="compositionally biased region" description="Basic and acidic residues" evidence="1">
    <location>
        <begin position="169"/>
        <end position="190"/>
    </location>
</feature>
<keyword evidence="4" id="KW-1185">Reference proteome</keyword>
<dbReference type="RefSeq" id="WP_344854519.1">
    <property type="nucleotide sequence ID" value="NZ_BAAAUT010000001.1"/>
</dbReference>
<proteinExistence type="predicted"/>
<dbReference type="EMBL" id="BAAAUT010000001">
    <property type="protein sequence ID" value="GAA3113356.1"/>
    <property type="molecule type" value="Genomic_DNA"/>
</dbReference>
<feature type="signal peptide" evidence="2">
    <location>
        <begin position="1"/>
        <end position="31"/>
    </location>
</feature>
<gene>
    <name evidence="3" type="ORF">GCM10010466_00510</name>
</gene>
<feature type="compositionally biased region" description="Basic and acidic residues" evidence="1">
    <location>
        <begin position="204"/>
        <end position="219"/>
    </location>
</feature>
<dbReference type="Proteomes" id="UP001500320">
    <property type="component" value="Unassembled WGS sequence"/>
</dbReference>
<accession>A0ABP6MIR2</accession>
<feature type="region of interest" description="Disordered" evidence="1">
    <location>
        <begin position="85"/>
        <end position="238"/>
    </location>
</feature>